<dbReference type="InterPro" id="IPR015947">
    <property type="entry name" value="PUA-like_sf"/>
</dbReference>
<dbReference type="Pfam" id="PF02182">
    <property type="entry name" value="SAD_SRA"/>
    <property type="match status" value="1"/>
</dbReference>
<feature type="compositionally biased region" description="Low complexity" evidence="3">
    <location>
        <begin position="282"/>
        <end position="296"/>
    </location>
</feature>
<gene>
    <name evidence="5" type="ORF">LTR62_003102</name>
</gene>
<reference evidence="5" key="1">
    <citation type="submission" date="2023-08" db="EMBL/GenBank/DDBJ databases">
        <title>Black Yeasts Isolated from many extreme environments.</title>
        <authorList>
            <person name="Coleine C."/>
            <person name="Stajich J.E."/>
            <person name="Selbmann L."/>
        </authorList>
    </citation>
    <scope>NUCLEOTIDE SEQUENCE</scope>
    <source>
        <strain evidence="5">CCFEE 5401</strain>
    </source>
</reference>
<protein>
    <recommendedName>
        <fullName evidence="4">YDG domain-containing protein</fullName>
    </recommendedName>
</protein>
<feature type="compositionally biased region" description="Polar residues" evidence="3">
    <location>
        <begin position="53"/>
        <end position="63"/>
    </location>
</feature>
<dbReference type="PANTHER" id="PTHR14140:SF27">
    <property type="entry name" value="OS04G0289800 PROTEIN"/>
    <property type="match status" value="1"/>
</dbReference>
<feature type="domain" description="YDG" evidence="4">
    <location>
        <begin position="572"/>
        <end position="709"/>
    </location>
</feature>
<dbReference type="GO" id="GO:0005634">
    <property type="term" value="C:nucleus"/>
    <property type="evidence" value="ECO:0007669"/>
    <property type="project" value="UniProtKB-SubCell"/>
</dbReference>
<evidence type="ECO:0000256" key="2">
    <source>
        <dbReference type="PROSITE-ProRule" id="PRU00358"/>
    </source>
</evidence>
<dbReference type="SMART" id="SM00466">
    <property type="entry name" value="SRA"/>
    <property type="match status" value="1"/>
</dbReference>
<feature type="compositionally biased region" description="Basic and acidic residues" evidence="3">
    <location>
        <begin position="68"/>
        <end position="79"/>
    </location>
</feature>
<comment type="subcellular location">
    <subcellularLocation>
        <location evidence="2">Nucleus</location>
    </subcellularLocation>
</comment>
<dbReference type="Gene3D" id="2.30.280.10">
    <property type="entry name" value="SRA-YDG"/>
    <property type="match status" value="1"/>
</dbReference>
<comment type="caution">
    <text evidence="5">The sequence shown here is derived from an EMBL/GenBank/DDBJ whole genome shotgun (WGS) entry which is preliminary data.</text>
</comment>
<dbReference type="InterPro" id="IPR045134">
    <property type="entry name" value="UHRF1/2-like"/>
</dbReference>
<feature type="region of interest" description="Disordered" evidence="3">
    <location>
        <begin position="717"/>
        <end position="742"/>
    </location>
</feature>
<evidence type="ECO:0000313" key="6">
    <source>
        <dbReference type="Proteomes" id="UP001310890"/>
    </source>
</evidence>
<feature type="compositionally biased region" description="Acidic residues" evidence="3">
    <location>
        <begin position="99"/>
        <end position="110"/>
    </location>
</feature>
<feature type="compositionally biased region" description="Polar residues" evidence="3">
    <location>
        <begin position="180"/>
        <end position="196"/>
    </location>
</feature>
<feature type="region of interest" description="Disordered" evidence="3">
    <location>
        <begin position="53"/>
        <end position="157"/>
    </location>
</feature>
<evidence type="ECO:0000256" key="1">
    <source>
        <dbReference type="ARBA" id="ARBA00023242"/>
    </source>
</evidence>
<proteinExistence type="predicted"/>
<feature type="compositionally biased region" description="Low complexity" evidence="3">
    <location>
        <begin position="127"/>
        <end position="140"/>
    </location>
</feature>
<feature type="region of interest" description="Disordered" evidence="3">
    <location>
        <begin position="279"/>
        <end position="316"/>
    </location>
</feature>
<feature type="compositionally biased region" description="Basic and acidic residues" evidence="3">
    <location>
        <begin position="301"/>
        <end position="313"/>
    </location>
</feature>
<dbReference type="InterPro" id="IPR003105">
    <property type="entry name" value="SRA_YDG"/>
</dbReference>
<feature type="region of interest" description="Disordered" evidence="3">
    <location>
        <begin position="344"/>
        <end position="378"/>
    </location>
</feature>
<sequence length="742" mass="79974">MGNASSAEVAEEEALSLAEHRADIDMARAKGKASYMPTALALKATLDARRTTAQRTAISSTTVAGEGQKSRPVESELRSDAALPSNIDFMSVDSPTDTGDAEDEDMEDGEVPGGLLDRFQPRKEPISRSSYRSASPHSSSEAPRISTLQPEQQKRHEAIAKQANTVADAPASQDSIFVQTATTSSRPRSSKASTTLHARHAKRIRNASEKLDLSSSSSDEGPLTQGRPIATATMPVASSSKMSTASQAHDAKRLRRAPEIESTPFLSDEVALALGRPQALATTTTPDPRSITTSTTLQARDNQRIRRPSEKLKSRLLSNDEALQAQGRPHSTAFMNDRQNALTSKTAASKGRASGPTADVQGELGSGSSGSGAPAPTASTASTAAAVAGGLAGIGPIRKKAGTTLNKKSDRTTPELTTSIVARPPEWYNKLKGTTSRVPEEANARGLLESLKGQIKNVKSNTKNTEEAFLKIREQLHKLAFAKVSGQLLRDMRALHDDTGLPQIFDRRFTDGVKFPWDVQADAEELYNKWSRKIFETNLLRGIIAGKSASRYQEKTVDTLDPAYPRISAKFHGNGLLLNGQWWPSQLAAMRDGAHGATIAGISGAVGQGAYSCIMSGGHGYPDEDHGEWILYCGTDSSDSTVTEPTRRMLESQESGNPVRLIRSHNLGSAFAPPRDGGFRYDGLYKVVSHTNLDGPESTRQRHQFKLVRLEGQDPIRGVGEAKRPTLQELEAHGNDRTMRGR</sequence>
<dbReference type="EMBL" id="JAVRRL010000020">
    <property type="protein sequence ID" value="KAK5113979.1"/>
    <property type="molecule type" value="Genomic_DNA"/>
</dbReference>
<organism evidence="5 6">
    <name type="scientific">Meristemomyces frigidus</name>
    <dbReference type="NCBI Taxonomy" id="1508187"/>
    <lineage>
        <taxon>Eukaryota</taxon>
        <taxon>Fungi</taxon>
        <taxon>Dikarya</taxon>
        <taxon>Ascomycota</taxon>
        <taxon>Pezizomycotina</taxon>
        <taxon>Dothideomycetes</taxon>
        <taxon>Dothideomycetidae</taxon>
        <taxon>Mycosphaerellales</taxon>
        <taxon>Teratosphaeriaceae</taxon>
        <taxon>Meristemomyces</taxon>
    </lineage>
</organism>
<evidence type="ECO:0000256" key="3">
    <source>
        <dbReference type="SAM" id="MobiDB-lite"/>
    </source>
</evidence>
<dbReference type="Proteomes" id="UP001310890">
    <property type="component" value="Unassembled WGS sequence"/>
</dbReference>
<dbReference type="AlphaFoldDB" id="A0AAN7TQE1"/>
<dbReference type="SUPFAM" id="SSF88697">
    <property type="entry name" value="PUA domain-like"/>
    <property type="match status" value="1"/>
</dbReference>
<dbReference type="PANTHER" id="PTHR14140">
    <property type="entry name" value="E3 UBIQUITIN-PROTEIN LIGASE UHRF-RELATED"/>
    <property type="match status" value="1"/>
</dbReference>
<evidence type="ECO:0000313" key="5">
    <source>
        <dbReference type="EMBL" id="KAK5113979.1"/>
    </source>
</evidence>
<dbReference type="GO" id="GO:0061630">
    <property type="term" value="F:ubiquitin protein ligase activity"/>
    <property type="evidence" value="ECO:0007669"/>
    <property type="project" value="TreeGrafter"/>
</dbReference>
<evidence type="ECO:0000259" key="4">
    <source>
        <dbReference type="PROSITE" id="PS51015"/>
    </source>
</evidence>
<name>A0AAN7TQE1_9PEZI</name>
<keyword evidence="1 2" id="KW-0539">Nucleus</keyword>
<dbReference type="GO" id="GO:0016567">
    <property type="term" value="P:protein ubiquitination"/>
    <property type="evidence" value="ECO:0007669"/>
    <property type="project" value="TreeGrafter"/>
</dbReference>
<feature type="region of interest" description="Disordered" evidence="3">
    <location>
        <begin position="180"/>
        <end position="262"/>
    </location>
</feature>
<accession>A0AAN7TQE1</accession>
<dbReference type="PROSITE" id="PS51015">
    <property type="entry name" value="YDG"/>
    <property type="match status" value="1"/>
</dbReference>
<feature type="compositionally biased region" description="Polar residues" evidence="3">
    <location>
        <begin position="236"/>
        <end position="247"/>
    </location>
</feature>
<dbReference type="InterPro" id="IPR036987">
    <property type="entry name" value="SRA-YDG_sf"/>
</dbReference>
<dbReference type="GO" id="GO:0044027">
    <property type="term" value="P:negative regulation of gene expression via chromosomal CpG island methylation"/>
    <property type="evidence" value="ECO:0007669"/>
    <property type="project" value="TreeGrafter"/>
</dbReference>